<name>A0A4R6WRQ2_9PROT</name>
<accession>A0A4R6WRQ2</accession>
<evidence type="ECO:0000313" key="3">
    <source>
        <dbReference type="Proteomes" id="UP000295783"/>
    </source>
</evidence>
<feature type="domain" description="MOSC" evidence="1">
    <location>
        <begin position="70"/>
        <end position="245"/>
    </location>
</feature>
<evidence type="ECO:0000313" key="2">
    <source>
        <dbReference type="EMBL" id="TDQ84186.1"/>
    </source>
</evidence>
<dbReference type="GO" id="GO:0030151">
    <property type="term" value="F:molybdenum ion binding"/>
    <property type="evidence" value="ECO:0007669"/>
    <property type="project" value="InterPro"/>
</dbReference>
<dbReference type="InterPro" id="IPR005303">
    <property type="entry name" value="MOCOS_middle"/>
</dbReference>
<dbReference type="InterPro" id="IPR011037">
    <property type="entry name" value="Pyrv_Knase-like_insert_dom_sf"/>
</dbReference>
<dbReference type="InterPro" id="IPR005302">
    <property type="entry name" value="MoCF_Sase_C"/>
</dbReference>
<dbReference type="GO" id="GO:0003824">
    <property type="term" value="F:catalytic activity"/>
    <property type="evidence" value="ECO:0007669"/>
    <property type="project" value="InterPro"/>
</dbReference>
<dbReference type="Proteomes" id="UP000295783">
    <property type="component" value="Unassembled WGS sequence"/>
</dbReference>
<reference evidence="2 3" key="1">
    <citation type="submission" date="2019-03" db="EMBL/GenBank/DDBJ databases">
        <title>Genomic Encyclopedia of Type Strains, Phase III (KMG-III): the genomes of soil and plant-associated and newly described type strains.</title>
        <authorList>
            <person name="Whitman W."/>
        </authorList>
    </citation>
    <scope>NUCLEOTIDE SEQUENCE [LARGE SCALE GENOMIC DNA]</scope>
    <source>
        <strain evidence="2 3">CGMCC 1.7660</strain>
    </source>
</reference>
<dbReference type="GO" id="GO:0030170">
    <property type="term" value="F:pyridoxal phosphate binding"/>
    <property type="evidence" value="ECO:0007669"/>
    <property type="project" value="InterPro"/>
</dbReference>
<proteinExistence type="predicted"/>
<dbReference type="RefSeq" id="WP_133612231.1">
    <property type="nucleotide sequence ID" value="NZ_SNYW01000006.1"/>
</dbReference>
<protein>
    <recommendedName>
        <fullName evidence="1">MOSC domain-containing protein</fullName>
    </recommendedName>
</protein>
<keyword evidence="3" id="KW-1185">Reference proteome</keyword>
<dbReference type="OrthoDB" id="581532at2"/>
<evidence type="ECO:0000259" key="1">
    <source>
        <dbReference type="PROSITE" id="PS51340"/>
    </source>
</evidence>
<dbReference type="PROSITE" id="PS51340">
    <property type="entry name" value="MOSC"/>
    <property type="match status" value="1"/>
</dbReference>
<gene>
    <name evidence="2" type="ORF">A8950_0734</name>
</gene>
<dbReference type="EMBL" id="SNYW01000006">
    <property type="protein sequence ID" value="TDQ84186.1"/>
    <property type="molecule type" value="Genomic_DNA"/>
</dbReference>
<sequence>MTLGVVAKVAGIFRYPVQSVGGEEVAAASFAAHGMPGDRAYAIADLEQNCVAHASSAKKKYRPLIAWRARYLVEPRDGTAPAPIEVDFGDGILRGDDSRIDQAISDRLGMQAALVVNDGTRVPKLYESSPCHLITSATLRRLQQEHPAGMFAPSRFRPNLYFDCGDEVGFVEQGWMGCKVTVGDVVFEVNEPCLRCALTTRAQGDLPDDPGILQTTARINKAVAGMYGIVKQAGFLRRGDAVLLAP</sequence>
<dbReference type="Pfam" id="PF03476">
    <property type="entry name" value="MOSC_N"/>
    <property type="match status" value="1"/>
</dbReference>
<dbReference type="SUPFAM" id="SSF50800">
    <property type="entry name" value="PK beta-barrel domain-like"/>
    <property type="match status" value="1"/>
</dbReference>
<organism evidence="2 3">
    <name type="scientific">Dongia mobilis</name>
    <dbReference type="NCBI Taxonomy" id="578943"/>
    <lineage>
        <taxon>Bacteria</taxon>
        <taxon>Pseudomonadati</taxon>
        <taxon>Pseudomonadota</taxon>
        <taxon>Alphaproteobacteria</taxon>
        <taxon>Rhodospirillales</taxon>
        <taxon>Dongiaceae</taxon>
        <taxon>Dongia</taxon>
    </lineage>
</organism>
<comment type="caution">
    <text evidence="2">The sequence shown here is derived from an EMBL/GenBank/DDBJ whole genome shotgun (WGS) entry which is preliminary data.</text>
</comment>
<dbReference type="AlphaFoldDB" id="A0A4R6WRQ2"/>
<dbReference type="Pfam" id="PF03473">
    <property type="entry name" value="MOSC"/>
    <property type="match status" value="1"/>
</dbReference>
<dbReference type="Gene3D" id="2.40.33.20">
    <property type="entry name" value="PK beta-barrel domain-like"/>
    <property type="match status" value="1"/>
</dbReference>